<dbReference type="AlphaFoldDB" id="A0A0E9S7D1"/>
<dbReference type="EMBL" id="GBXM01071263">
    <property type="protein sequence ID" value="JAH37314.1"/>
    <property type="molecule type" value="Transcribed_RNA"/>
</dbReference>
<protein>
    <submittedName>
        <fullName evidence="1">Uncharacterized protein</fullName>
    </submittedName>
</protein>
<proteinExistence type="predicted"/>
<reference evidence="1" key="1">
    <citation type="submission" date="2014-11" db="EMBL/GenBank/DDBJ databases">
        <authorList>
            <person name="Amaro Gonzalez C."/>
        </authorList>
    </citation>
    <scope>NUCLEOTIDE SEQUENCE</scope>
</reference>
<name>A0A0E9S7D1_ANGAN</name>
<sequence>MSRCDLISPLWRPIVKSPGSVDFMI</sequence>
<reference evidence="1" key="2">
    <citation type="journal article" date="2015" name="Fish Shellfish Immunol.">
        <title>Early steps in the European eel (Anguilla anguilla)-Vibrio vulnificus interaction in the gills: Role of the RtxA13 toxin.</title>
        <authorList>
            <person name="Callol A."/>
            <person name="Pajuelo D."/>
            <person name="Ebbesson L."/>
            <person name="Teles M."/>
            <person name="MacKenzie S."/>
            <person name="Amaro C."/>
        </authorList>
    </citation>
    <scope>NUCLEOTIDE SEQUENCE</scope>
</reference>
<organism evidence="1">
    <name type="scientific">Anguilla anguilla</name>
    <name type="common">European freshwater eel</name>
    <name type="synonym">Muraena anguilla</name>
    <dbReference type="NCBI Taxonomy" id="7936"/>
    <lineage>
        <taxon>Eukaryota</taxon>
        <taxon>Metazoa</taxon>
        <taxon>Chordata</taxon>
        <taxon>Craniata</taxon>
        <taxon>Vertebrata</taxon>
        <taxon>Euteleostomi</taxon>
        <taxon>Actinopterygii</taxon>
        <taxon>Neopterygii</taxon>
        <taxon>Teleostei</taxon>
        <taxon>Anguilliformes</taxon>
        <taxon>Anguillidae</taxon>
        <taxon>Anguilla</taxon>
    </lineage>
</organism>
<accession>A0A0E9S7D1</accession>
<evidence type="ECO:0000313" key="1">
    <source>
        <dbReference type="EMBL" id="JAH37314.1"/>
    </source>
</evidence>